<dbReference type="EMBL" id="CP001739">
    <property type="protein sequence ID" value="ACZ08299.1"/>
    <property type="molecule type" value="Genomic_DNA"/>
</dbReference>
<evidence type="ECO:0000313" key="7">
    <source>
        <dbReference type="Proteomes" id="UP000000845"/>
    </source>
</evidence>
<organism evidence="6 7">
    <name type="scientific">Sebaldella termitidis (strain ATCC 33386 / NCTC 11300)</name>
    <dbReference type="NCBI Taxonomy" id="526218"/>
    <lineage>
        <taxon>Bacteria</taxon>
        <taxon>Fusobacteriati</taxon>
        <taxon>Fusobacteriota</taxon>
        <taxon>Fusobacteriia</taxon>
        <taxon>Fusobacteriales</taxon>
        <taxon>Leptotrichiaceae</taxon>
        <taxon>Sebaldella</taxon>
    </lineage>
</organism>
<dbReference type="Gene3D" id="3.30.360.90">
    <property type="match status" value="1"/>
</dbReference>
<protein>
    <recommendedName>
        <fullName evidence="8">Phage protein</fullName>
    </recommendedName>
</protein>
<reference evidence="6 7" key="2">
    <citation type="journal article" date="2010" name="Stand. Genomic Sci.">
        <title>Complete genome sequence of Sebaldella termitidis type strain (NCTC 11300).</title>
        <authorList>
            <person name="Harmon-Smith M."/>
            <person name="Celia L."/>
            <person name="Chertkov O."/>
            <person name="Lapidus A."/>
            <person name="Copeland A."/>
            <person name="Glavina Del Rio T."/>
            <person name="Nolan M."/>
            <person name="Lucas S."/>
            <person name="Tice H."/>
            <person name="Cheng J.F."/>
            <person name="Han C."/>
            <person name="Detter J.C."/>
            <person name="Bruce D."/>
            <person name="Goodwin L."/>
            <person name="Pitluck S."/>
            <person name="Pati A."/>
            <person name="Liolios K."/>
            <person name="Ivanova N."/>
            <person name="Mavromatis K."/>
            <person name="Mikhailova N."/>
            <person name="Chen A."/>
            <person name="Palaniappan K."/>
            <person name="Land M."/>
            <person name="Hauser L."/>
            <person name="Chang Y.J."/>
            <person name="Jeffries C.D."/>
            <person name="Brettin T."/>
            <person name="Goker M."/>
            <person name="Beck B."/>
            <person name="Bristow J."/>
            <person name="Eisen J.A."/>
            <person name="Markowitz V."/>
            <person name="Hugenholtz P."/>
            <person name="Kyrpides N.C."/>
            <person name="Klenk H.P."/>
            <person name="Chen F."/>
        </authorList>
    </citation>
    <scope>NUCLEOTIDE SEQUENCE [LARGE SCALE GENOMIC DNA]</scope>
    <source>
        <strain evidence="7">ATCC 33386 / NCTC 11300</strain>
    </source>
</reference>
<dbReference type="Pfam" id="PF17481">
    <property type="entry name" value="Phage_sheath_domII"/>
    <property type="match status" value="1"/>
</dbReference>
<dbReference type="AlphaFoldDB" id="D1AHR5"/>
<evidence type="ECO:0000256" key="1">
    <source>
        <dbReference type="ARBA" id="ARBA00008005"/>
    </source>
</evidence>
<dbReference type="Gene3D" id="3.30.1370.220">
    <property type="match status" value="1"/>
</dbReference>
<dbReference type="KEGG" id="str:Sterm_1437"/>
<dbReference type="Gene3D" id="2.60.40.4290">
    <property type="match status" value="1"/>
</dbReference>
<dbReference type="STRING" id="526218.Sterm_1437"/>
<dbReference type="Pfam" id="PF22671">
    <property type="entry name" value="Gp18_domIII_N"/>
    <property type="match status" value="1"/>
</dbReference>
<evidence type="ECO:0000259" key="2">
    <source>
        <dbReference type="Pfam" id="PF04984"/>
    </source>
</evidence>
<evidence type="ECO:0000259" key="3">
    <source>
        <dbReference type="Pfam" id="PF17481"/>
    </source>
</evidence>
<feature type="domain" description="Tail sheath protein Gp18-like" evidence="5">
    <location>
        <begin position="35"/>
        <end position="95"/>
    </location>
</feature>
<dbReference type="InterPro" id="IPR035326">
    <property type="entry name" value="Beta_sandwich_Seath"/>
</dbReference>
<dbReference type="Pfam" id="PF17482">
    <property type="entry name" value="Phage_sheath_1C"/>
    <property type="match status" value="1"/>
</dbReference>
<dbReference type="Gene3D" id="3.30.1490.360">
    <property type="match status" value="1"/>
</dbReference>
<dbReference type="RefSeq" id="WP_012860895.1">
    <property type="nucleotide sequence ID" value="NC_013517.1"/>
</dbReference>
<evidence type="ECO:0000259" key="5">
    <source>
        <dbReference type="Pfam" id="PF22671"/>
    </source>
</evidence>
<feature type="domain" description="Tail sheath protein C-terminal" evidence="4">
    <location>
        <begin position="334"/>
        <end position="434"/>
    </location>
</feature>
<dbReference type="Proteomes" id="UP000000845">
    <property type="component" value="Chromosome"/>
</dbReference>
<name>D1AHR5_SEBTE</name>
<sequence>MALGGGTWLVQNKILPGTYMNFVSAKRAMLSFADRGYTALPLILDWGVEGEVFTVENEDFQTNTRKIFGYSYDHEKMKPLRDLFLNAKTLYAFRVNDSTKAVSAFGNAKYGGIRGNDLRIVIQTNVDDTTKFDVSTYLDTSLVDTQTVASAAELINNDFIDFDKTATLAATAGTPLTGGTTGAATGDNYQKFIDKIDGYYFNVTGYTGTDKVIKSLFAQFTKRMRDEIGAKFQCVLYRAEDADYEGIISVENKSLTSGYAESALVYWTVGAQAGCAVNKSVTNKVYDGEFDVETKENQTALKDGINKGKFLFHKVEDKIRVLTDINTFTSVTVEKNIDFTSNQTIRVLDQIAIDVATIFNTRYLGQVPNDNEGRTDLWKDIVKHHEELLRIRAIEDFTDADITIQKGEDKKSVLVTDNVTPVNCMEKLYMTVVVA</sequence>
<dbReference type="eggNOG" id="ENOG502Z8I6">
    <property type="taxonomic scope" value="Bacteria"/>
</dbReference>
<dbReference type="Gene3D" id="3.40.50.11790">
    <property type="match status" value="1"/>
</dbReference>
<dbReference type="InterPro" id="IPR054564">
    <property type="entry name" value="Gp18_domIII_N"/>
</dbReference>
<evidence type="ECO:0000313" key="6">
    <source>
        <dbReference type="EMBL" id="ACZ08299.1"/>
    </source>
</evidence>
<accession>D1AHR5</accession>
<proteinExistence type="inferred from homology"/>
<reference evidence="7" key="1">
    <citation type="submission" date="2009-09" db="EMBL/GenBank/DDBJ databases">
        <title>The complete chromosome of Sebaldella termitidis ATCC 33386.</title>
        <authorList>
            <consortium name="US DOE Joint Genome Institute (JGI-PGF)"/>
            <person name="Lucas S."/>
            <person name="Copeland A."/>
            <person name="Lapidus A."/>
            <person name="Glavina del Rio T."/>
            <person name="Dalin E."/>
            <person name="Tice H."/>
            <person name="Bruce D."/>
            <person name="Goodwin L."/>
            <person name="Pitluck S."/>
            <person name="Kyrpides N."/>
            <person name="Mavromatis K."/>
            <person name="Ivanova N."/>
            <person name="Mikhailova N."/>
            <person name="Sims D."/>
            <person name="Meincke L."/>
            <person name="Brettin T."/>
            <person name="Detter J.C."/>
            <person name="Han C."/>
            <person name="Larimer F."/>
            <person name="Land M."/>
            <person name="Hauser L."/>
            <person name="Markowitz V."/>
            <person name="Cheng J.F."/>
            <person name="Hugenholtz P."/>
            <person name="Woyke T."/>
            <person name="Wu D."/>
            <person name="Eisen J.A."/>
        </authorList>
    </citation>
    <scope>NUCLEOTIDE SEQUENCE [LARGE SCALE GENOMIC DNA]</scope>
    <source>
        <strain evidence="7">ATCC 33386 / NCTC 11300</strain>
    </source>
</reference>
<dbReference type="InterPro" id="IPR035089">
    <property type="entry name" value="Phage_sheath_subtilisin"/>
</dbReference>
<evidence type="ECO:0008006" key="8">
    <source>
        <dbReference type="Google" id="ProtNLM"/>
    </source>
</evidence>
<feature type="domain" description="Tail sheath protein subtilisin-like" evidence="2">
    <location>
        <begin position="182"/>
        <end position="327"/>
    </location>
</feature>
<dbReference type="HOGENOM" id="CLU_049440_1_0_0"/>
<comment type="similarity">
    <text evidence="1">Belongs to the myoviridae tail sheath protein family.</text>
</comment>
<dbReference type="Pfam" id="PF04984">
    <property type="entry name" value="Phage_sheath_1"/>
    <property type="match status" value="1"/>
</dbReference>
<feature type="domain" description="Phage tail sheath protein-like beta-sandwich" evidence="3">
    <location>
        <begin position="105"/>
        <end position="180"/>
    </location>
</feature>
<keyword evidence="7" id="KW-1185">Reference proteome</keyword>
<gene>
    <name evidence="6" type="ordered locus">Sterm_1437</name>
</gene>
<dbReference type="InterPro" id="IPR020287">
    <property type="entry name" value="Tail_sheath_C"/>
</dbReference>
<evidence type="ECO:0000259" key="4">
    <source>
        <dbReference type="Pfam" id="PF17482"/>
    </source>
</evidence>